<evidence type="ECO:0000256" key="3">
    <source>
        <dbReference type="SAM" id="SignalP"/>
    </source>
</evidence>
<dbReference type="AlphaFoldDB" id="E0XXJ5"/>
<dbReference type="InterPro" id="IPR025997">
    <property type="entry name" value="SBP_2_dom"/>
</dbReference>
<evidence type="ECO:0000256" key="2">
    <source>
        <dbReference type="ARBA" id="ARBA00007639"/>
    </source>
</evidence>
<accession>E0XXJ5</accession>
<keyword evidence="3" id="KW-0732">Signal</keyword>
<feature type="signal peptide" evidence="3">
    <location>
        <begin position="1"/>
        <end position="20"/>
    </location>
</feature>
<keyword evidence="5" id="KW-0813">Transport</keyword>
<dbReference type="GO" id="GO:0030246">
    <property type="term" value="F:carbohydrate binding"/>
    <property type="evidence" value="ECO:0007669"/>
    <property type="project" value="TreeGrafter"/>
</dbReference>
<keyword evidence="5" id="KW-0762">Sugar transport</keyword>
<sequence length="308" mass="31660">MKKILLAIAALAMSFGIANAGDHKANIIVVTHGSDTDAFWGVVRNAVEAAKEDTGANVQYRNPPTGDLNEMASLIEAAIAQNPDGIVVSIPDANILGGPIKAAVDAGIPVISMNSGAGVSKELGAIMHVGQPEYEAGLGGGERTKSLGGSKGVCFNHEPFNSALLDRCQGFADGLGEDLNMVEVSTDFDDIKNTVIAYLTSNSDTGAVMAVGPTGCDPTIAALEEIGKAGDIVLGCFDLGPAIVDGIVGGTVHYAIDQQQFLQGYIPVVVLHLNHRNGTLPGNSINSGPGFVTTANIEQVKALAGVER</sequence>
<dbReference type="PANTHER" id="PTHR30036:SF7">
    <property type="entry name" value="ABC TRANSPORTER PERIPLASMIC-BINDING PROTEIN YPHF"/>
    <property type="match status" value="1"/>
</dbReference>
<reference evidence="5" key="1">
    <citation type="journal article" date="2011" name="Environ. Microbiol.">
        <title>Time-series analyses of Monterey Bay coastal microbial picoplankton using a 'genome proxy' microarray.</title>
        <authorList>
            <person name="Rich V.I."/>
            <person name="Pham V.D."/>
            <person name="Eppley J."/>
            <person name="Shi Y."/>
            <person name="DeLong E.F."/>
        </authorList>
    </citation>
    <scope>NUCLEOTIDE SEQUENCE</scope>
</reference>
<dbReference type="EMBL" id="GU474911">
    <property type="protein sequence ID" value="ADI19136.1"/>
    <property type="molecule type" value="Genomic_DNA"/>
</dbReference>
<dbReference type="InterPro" id="IPR028082">
    <property type="entry name" value="Peripla_BP_I"/>
</dbReference>
<name>E0XXJ5_9PROT</name>
<feature type="chain" id="PRO_5003143191" evidence="3">
    <location>
        <begin position="21"/>
        <end position="308"/>
    </location>
</feature>
<dbReference type="SUPFAM" id="SSF53822">
    <property type="entry name" value="Periplasmic binding protein-like I"/>
    <property type="match status" value="1"/>
</dbReference>
<dbReference type="Gene3D" id="3.40.50.2300">
    <property type="match status" value="2"/>
</dbReference>
<comment type="subcellular location">
    <subcellularLocation>
        <location evidence="1">Periplasm</location>
    </subcellularLocation>
</comment>
<feature type="domain" description="Periplasmic binding protein" evidence="4">
    <location>
        <begin position="28"/>
        <end position="271"/>
    </location>
</feature>
<dbReference type="GO" id="GO:0030288">
    <property type="term" value="C:outer membrane-bounded periplasmic space"/>
    <property type="evidence" value="ECO:0007669"/>
    <property type="project" value="TreeGrafter"/>
</dbReference>
<dbReference type="InterPro" id="IPR050555">
    <property type="entry name" value="Bact_Solute-Bind_Prot2"/>
</dbReference>
<dbReference type="Pfam" id="PF13407">
    <property type="entry name" value="Peripla_BP_4"/>
    <property type="match status" value="1"/>
</dbReference>
<dbReference type="CDD" id="cd06312">
    <property type="entry name" value="PBP1_ABC_sugar_binding-like"/>
    <property type="match status" value="1"/>
</dbReference>
<protein>
    <submittedName>
        <fullName evidence="5">ABC-type sugar transport system, periplasmic component</fullName>
    </submittedName>
</protein>
<evidence type="ECO:0000313" key="5">
    <source>
        <dbReference type="EMBL" id="ADI19136.1"/>
    </source>
</evidence>
<dbReference type="PANTHER" id="PTHR30036">
    <property type="entry name" value="D-XYLOSE-BINDING PERIPLASMIC PROTEIN"/>
    <property type="match status" value="1"/>
</dbReference>
<evidence type="ECO:0000256" key="1">
    <source>
        <dbReference type="ARBA" id="ARBA00004418"/>
    </source>
</evidence>
<evidence type="ECO:0000259" key="4">
    <source>
        <dbReference type="Pfam" id="PF13407"/>
    </source>
</evidence>
<organism evidence="5">
    <name type="scientific">uncultured alpha proteobacterium HF0070_34E11</name>
    <dbReference type="NCBI Taxonomy" id="710807"/>
    <lineage>
        <taxon>Bacteria</taxon>
        <taxon>Pseudomonadati</taxon>
        <taxon>Pseudomonadota</taxon>
        <taxon>Alphaproteobacteria</taxon>
        <taxon>environmental samples</taxon>
    </lineage>
</organism>
<proteinExistence type="inferred from homology"/>
<comment type="similarity">
    <text evidence="2">Belongs to the bacterial solute-binding protein 2 family.</text>
</comment>